<evidence type="ECO:0000313" key="2">
    <source>
        <dbReference type="Proteomes" id="UP001500571"/>
    </source>
</evidence>
<dbReference type="RefSeq" id="WP_344047370.1">
    <property type="nucleotide sequence ID" value="NZ_BAAAPB010000004.1"/>
</dbReference>
<proteinExistence type="predicted"/>
<dbReference type="EMBL" id="BAAAPB010000004">
    <property type="protein sequence ID" value="GAA1972313.1"/>
    <property type="molecule type" value="Genomic_DNA"/>
</dbReference>
<keyword evidence="2" id="KW-1185">Reference proteome</keyword>
<dbReference type="Gene3D" id="3.40.50.12780">
    <property type="entry name" value="N-terminal domain of ligase-like"/>
    <property type="match status" value="1"/>
</dbReference>
<dbReference type="NCBIfam" id="TIGR03089">
    <property type="entry name" value="TIGR03089 family protein"/>
    <property type="match status" value="1"/>
</dbReference>
<dbReference type="InterPro" id="IPR017523">
    <property type="entry name" value="Rv3268"/>
</dbReference>
<organism evidence="1 2">
    <name type="scientific">Nocardioides panacihumi</name>
    <dbReference type="NCBI Taxonomy" id="400774"/>
    <lineage>
        <taxon>Bacteria</taxon>
        <taxon>Bacillati</taxon>
        <taxon>Actinomycetota</taxon>
        <taxon>Actinomycetes</taxon>
        <taxon>Propionibacteriales</taxon>
        <taxon>Nocardioidaceae</taxon>
        <taxon>Nocardioides</taxon>
    </lineage>
</organism>
<dbReference type="Proteomes" id="UP001500571">
    <property type="component" value="Unassembled WGS sequence"/>
</dbReference>
<protein>
    <submittedName>
        <fullName evidence="1">TIGR03089 family protein</fullName>
    </submittedName>
</protein>
<reference evidence="1 2" key="1">
    <citation type="journal article" date="2019" name="Int. J. Syst. Evol. Microbiol.">
        <title>The Global Catalogue of Microorganisms (GCM) 10K type strain sequencing project: providing services to taxonomists for standard genome sequencing and annotation.</title>
        <authorList>
            <consortium name="The Broad Institute Genomics Platform"/>
            <consortium name="The Broad Institute Genome Sequencing Center for Infectious Disease"/>
            <person name="Wu L."/>
            <person name="Ma J."/>
        </authorList>
    </citation>
    <scope>NUCLEOTIDE SEQUENCE [LARGE SCALE GENOMIC DNA]</scope>
    <source>
        <strain evidence="1 2">JCM 15309</strain>
    </source>
</reference>
<comment type="caution">
    <text evidence="1">The sequence shown here is derived from an EMBL/GenBank/DDBJ whole genome shotgun (WGS) entry which is preliminary data.</text>
</comment>
<sequence length="252" mass="26476">MTVFTEVLTRLLRHDPGRPLVTFYDEATGERTELSVATYANWVAKAGSLLVDELGLERGDTLRIDLPAHWLTVVFLGAAWSTGLVVTDEPADGGRPDAVVTGPDGLAAWSSYAAERPVLACSLLPFGVRFAEPLPPDVHDVGIEIWSQPDSFVPWDAPAGEDPAVALGTVRQTQDELWEAAAAGIPLGSLGGDRLLSEVNPASPPGLSSVTGPLATGGSVVLVVHAGPDRLEAIAVAEQVTDRFPRVGAEDS</sequence>
<accession>A0ABN2RNQ0</accession>
<dbReference type="SUPFAM" id="SSF56801">
    <property type="entry name" value="Acetyl-CoA synthetase-like"/>
    <property type="match status" value="1"/>
</dbReference>
<gene>
    <name evidence="1" type="ORF">GCM10009798_36840</name>
</gene>
<evidence type="ECO:0000313" key="1">
    <source>
        <dbReference type="EMBL" id="GAA1972313.1"/>
    </source>
</evidence>
<name>A0ABN2RNQ0_9ACTN</name>
<dbReference type="InterPro" id="IPR042099">
    <property type="entry name" value="ANL_N_sf"/>
</dbReference>